<proteinExistence type="inferred from homology"/>
<evidence type="ECO:0000256" key="2">
    <source>
        <dbReference type="ARBA" id="ARBA00009902"/>
    </source>
</evidence>
<evidence type="ECO:0000313" key="8">
    <source>
        <dbReference type="EMBL" id="HIR50942.1"/>
    </source>
</evidence>
<dbReference type="Proteomes" id="UP000824239">
    <property type="component" value="Unassembled WGS sequence"/>
</dbReference>
<dbReference type="Pfam" id="PF09479">
    <property type="entry name" value="Flg_new"/>
    <property type="match status" value="1"/>
</dbReference>
<sequence length="578" mass="64119">MRTCIRRKTIAVLLSICLLLGLLSGCAMFAEYTVRFDGDEIPAQTVRSGQKVTPVDDPVREGYVFAGWYQDAALTQPWNLESDKVKSDLTLYAAWDRDTGDEITVEGNDKDFSDLRTPGSQEEAYAYSAFFRPAPDDGVQPYVGDPMPYYEDGVYYIYYLKEGGDSYNHSAYLTTTTDFLTYTEYDAPVLEASRSGGQDSWIGTGSVVKVGETYYFFYTGHGDAATLEYKEKILVATGDSPTSFEKLEGWEIIPPAELGQKQDFRDPQAYYDPETETITLTVTASQAGVARILKFTLSADLQTVTYDGVIFSDPTETFWNLECSDTFQIGDTWYLTYSGQDDTLWYAMAETPYGPYGAPTRLDGKLFYAAKHVEDGENCYMVGWARRSESPSSTQDVAGWGGNLMVQKVVQREDKTLALAPVDAVAESFSVRRPLAVDTTHVSVSSGSLFSYQPAFTCYESFRITGEFTFTGTGSFGLSFDYNGRDDKNKLISLSPAEGKLQLLFNEGSTPIAETAVTLEPGETYSFTYLQEGSVGVFYLDGQAALTVRIYGASGKPIEVFAEQNDVIFSCLRQYTRP</sequence>
<feature type="signal peptide" evidence="6">
    <location>
        <begin position="1"/>
        <end position="29"/>
    </location>
</feature>
<accession>A0A9D1DHX8</accession>
<keyword evidence="4" id="KW-0378">Hydrolase</keyword>
<dbReference type="GO" id="GO:0004564">
    <property type="term" value="F:beta-fructofuranosidase activity"/>
    <property type="evidence" value="ECO:0007669"/>
    <property type="project" value="UniProtKB-EC"/>
</dbReference>
<dbReference type="SUPFAM" id="SSF49899">
    <property type="entry name" value="Concanavalin A-like lectins/glucanases"/>
    <property type="match status" value="1"/>
</dbReference>
<organism evidence="8 9">
    <name type="scientific">Candidatus Avoscillospira avicola</name>
    <dbReference type="NCBI Taxonomy" id="2840706"/>
    <lineage>
        <taxon>Bacteria</taxon>
        <taxon>Bacillati</taxon>
        <taxon>Bacillota</taxon>
        <taxon>Clostridia</taxon>
        <taxon>Eubacteriales</taxon>
        <taxon>Oscillospiraceae</taxon>
        <taxon>Oscillospiraceae incertae sedis</taxon>
        <taxon>Candidatus Avoscillospira</taxon>
    </lineage>
</organism>
<dbReference type="PANTHER" id="PTHR43101:SF1">
    <property type="entry name" value="BETA-FRUCTOSIDASE"/>
    <property type="match status" value="1"/>
</dbReference>
<evidence type="ECO:0000256" key="1">
    <source>
        <dbReference type="ARBA" id="ARBA00004196"/>
    </source>
</evidence>
<evidence type="ECO:0000313" key="9">
    <source>
        <dbReference type="Proteomes" id="UP000824239"/>
    </source>
</evidence>
<dbReference type="PANTHER" id="PTHR43101">
    <property type="entry name" value="BETA-FRUCTOSIDASE"/>
    <property type="match status" value="1"/>
</dbReference>
<dbReference type="InterPro" id="IPR023296">
    <property type="entry name" value="Glyco_hydro_beta-prop_sf"/>
</dbReference>
<evidence type="ECO:0000256" key="3">
    <source>
        <dbReference type="ARBA" id="ARBA00012758"/>
    </source>
</evidence>
<dbReference type="InterPro" id="IPR042229">
    <property type="entry name" value="Listeria/Bacterioides_rpt_sf"/>
</dbReference>
<evidence type="ECO:0000256" key="4">
    <source>
        <dbReference type="ARBA" id="ARBA00022801"/>
    </source>
</evidence>
<evidence type="ECO:0000256" key="5">
    <source>
        <dbReference type="ARBA" id="ARBA00023295"/>
    </source>
</evidence>
<name>A0A9D1DHX8_9FIRM</name>
<reference evidence="8" key="2">
    <citation type="journal article" date="2021" name="PeerJ">
        <title>Extensive microbial diversity within the chicken gut microbiome revealed by metagenomics and culture.</title>
        <authorList>
            <person name="Gilroy R."/>
            <person name="Ravi A."/>
            <person name="Getino M."/>
            <person name="Pursley I."/>
            <person name="Horton D.L."/>
            <person name="Alikhan N.F."/>
            <person name="Baker D."/>
            <person name="Gharbi K."/>
            <person name="Hall N."/>
            <person name="Watson M."/>
            <person name="Adriaenssens E.M."/>
            <person name="Foster-Nyarko E."/>
            <person name="Jarju S."/>
            <person name="Secka A."/>
            <person name="Antonio M."/>
            <person name="Oren A."/>
            <person name="Chaudhuri R.R."/>
            <person name="La Ragione R."/>
            <person name="Hildebrand F."/>
            <person name="Pallen M.J."/>
        </authorList>
    </citation>
    <scope>NUCLEOTIDE SEQUENCE</scope>
    <source>
        <strain evidence="8">ChiBcec15-4380</strain>
    </source>
</reference>
<dbReference type="NCBIfam" id="TIGR02543">
    <property type="entry name" value="List_Bact_rpt"/>
    <property type="match status" value="1"/>
</dbReference>
<dbReference type="EC" id="3.2.1.26" evidence="3"/>
<dbReference type="InterPro" id="IPR013320">
    <property type="entry name" value="ConA-like_dom_sf"/>
</dbReference>
<dbReference type="InterPro" id="IPR001362">
    <property type="entry name" value="Glyco_hydro_32"/>
</dbReference>
<dbReference type="InterPro" id="IPR013148">
    <property type="entry name" value="Glyco_hydro_32_N"/>
</dbReference>
<dbReference type="Gene3D" id="2.60.120.560">
    <property type="entry name" value="Exo-inulinase, domain 1"/>
    <property type="match status" value="1"/>
</dbReference>
<dbReference type="Pfam" id="PF00251">
    <property type="entry name" value="Glyco_hydro_32N"/>
    <property type="match status" value="1"/>
</dbReference>
<comment type="subcellular location">
    <subcellularLocation>
        <location evidence="1">Cell envelope</location>
    </subcellularLocation>
</comment>
<dbReference type="PROSITE" id="PS51257">
    <property type="entry name" value="PROKAR_LIPOPROTEIN"/>
    <property type="match status" value="1"/>
</dbReference>
<dbReference type="Gene3D" id="2.115.10.20">
    <property type="entry name" value="Glycosyl hydrolase domain, family 43"/>
    <property type="match status" value="1"/>
</dbReference>
<dbReference type="InterPro" id="IPR051214">
    <property type="entry name" value="GH32_Enzymes"/>
</dbReference>
<reference evidence="8" key="1">
    <citation type="submission" date="2020-10" db="EMBL/GenBank/DDBJ databases">
        <authorList>
            <person name="Gilroy R."/>
        </authorList>
    </citation>
    <scope>NUCLEOTIDE SEQUENCE</scope>
    <source>
        <strain evidence="8">ChiBcec15-4380</strain>
    </source>
</reference>
<feature type="domain" description="Glycosyl hydrolase family 32 N-terminal" evidence="7">
    <location>
        <begin position="148"/>
        <end position="419"/>
    </location>
</feature>
<comment type="caution">
    <text evidence="8">The sequence shown here is derived from an EMBL/GenBank/DDBJ whole genome shotgun (WGS) entry which is preliminary data.</text>
</comment>
<comment type="similarity">
    <text evidence="2">Belongs to the glycosyl hydrolase 32 family.</text>
</comment>
<evidence type="ECO:0000259" key="7">
    <source>
        <dbReference type="Pfam" id="PF00251"/>
    </source>
</evidence>
<gene>
    <name evidence="8" type="ORF">IAA53_06620</name>
</gene>
<keyword evidence="5" id="KW-0326">Glycosidase</keyword>
<dbReference type="InterPro" id="IPR013378">
    <property type="entry name" value="InlB-like_B-rpt"/>
</dbReference>
<evidence type="ECO:0000256" key="6">
    <source>
        <dbReference type="SAM" id="SignalP"/>
    </source>
</evidence>
<dbReference type="AlphaFoldDB" id="A0A9D1DHX8"/>
<dbReference type="SMART" id="SM00640">
    <property type="entry name" value="Glyco_32"/>
    <property type="match status" value="1"/>
</dbReference>
<protein>
    <recommendedName>
        <fullName evidence="3">beta-fructofuranosidase</fullName>
        <ecNumber evidence="3">3.2.1.26</ecNumber>
    </recommendedName>
</protein>
<feature type="chain" id="PRO_5038854855" description="beta-fructofuranosidase" evidence="6">
    <location>
        <begin position="30"/>
        <end position="578"/>
    </location>
</feature>
<dbReference type="SUPFAM" id="SSF75005">
    <property type="entry name" value="Arabinanase/levansucrase/invertase"/>
    <property type="match status" value="1"/>
</dbReference>
<dbReference type="EMBL" id="DVHE01000053">
    <property type="protein sequence ID" value="HIR50942.1"/>
    <property type="molecule type" value="Genomic_DNA"/>
</dbReference>
<dbReference type="GO" id="GO:0030313">
    <property type="term" value="C:cell envelope"/>
    <property type="evidence" value="ECO:0007669"/>
    <property type="project" value="UniProtKB-SubCell"/>
</dbReference>
<dbReference type="Gene3D" id="2.60.40.4270">
    <property type="entry name" value="Listeria-Bacteroides repeat domain"/>
    <property type="match status" value="1"/>
</dbReference>
<keyword evidence="6" id="KW-0732">Signal</keyword>
<dbReference type="GO" id="GO:0005975">
    <property type="term" value="P:carbohydrate metabolic process"/>
    <property type="evidence" value="ECO:0007669"/>
    <property type="project" value="InterPro"/>
</dbReference>